<organism evidence="1 2">
    <name type="scientific">Geothrix rubra</name>
    <dbReference type="NCBI Taxonomy" id="2927977"/>
    <lineage>
        <taxon>Bacteria</taxon>
        <taxon>Pseudomonadati</taxon>
        <taxon>Acidobacteriota</taxon>
        <taxon>Holophagae</taxon>
        <taxon>Holophagales</taxon>
        <taxon>Holophagaceae</taxon>
        <taxon>Geothrix</taxon>
    </lineage>
</organism>
<gene>
    <name evidence="1" type="ORF">GETHPA_23920</name>
</gene>
<evidence type="ECO:0000313" key="2">
    <source>
        <dbReference type="Proteomes" id="UP001165089"/>
    </source>
</evidence>
<dbReference type="Proteomes" id="UP001165089">
    <property type="component" value="Unassembled WGS sequence"/>
</dbReference>
<dbReference type="RefSeq" id="WP_285726495.1">
    <property type="nucleotide sequence ID" value="NZ_BSDD01000004.1"/>
</dbReference>
<reference evidence="1 2" key="1">
    <citation type="journal article" date="2023" name="Antonie Van Leeuwenhoek">
        <title>Mesoterricola silvestris gen. nov., sp. nov., Mesoterricola sediminis sp. nov., Geothrix oryzae sp. nov., Geothrix edaphica sp. nov., Geothrix rubra sp. nov., and Geothrix limicola sp. nov., six novel members of Acidobacteriota isolated from soils.</title>
        <authorList>
            <person name="Itoh H."/>
            <person name="Sugisawa Y."/>
            <person name="Mise K."/>
            <person name="Xu Z."/>
            <person name="Kuniyasu M."/>
            <person name="Ushijima N."/>
            <person name="Kawano K."/>
            <person name="Kobayashi E."/>
            <person name="Shiratori Y."/>
            <person name="Masuda Y."/>
            <person name="Senoo K."/>
        </authorList>
    </citation>
    <scope>NUCLEOTIDE SEQUENCE [LARGE SCALE GENOMIC DNA]</scope>
    <source>
        <strain evidence="1 2">Red803</strain>
    </source>
</reference>
<accession>A0ABQ5Q9Y8</accession>
<comment type="caution">
    <text evidence="1">The sequence shown here is derived from an EMBL/GenBank/DDBJ whole genome shotgun (WGS) entry which is preliminary data.</text>
</comment>
<protein>
    <submittedName>
        <fullName evidence="1">Uncharacterized protein</fullName>
    </submittedName>
</protein>
<sequence length="249" mass="26530">MILGTAVWAEGPGERRALVARLDSGRLADLNRLEAVRLRKLGEGAPDRLAEVLVPPSLRRALEGGPRALARLRQTLAYAEKWDRRGTLPETLAPRPDAVTLLPCLPRPATLRQAGGGALDRLRVAGPGGLLQAPPRPTLAALGTLGGAAAGFCLALEDAGGAVLGAWMVTDWPQGQLDLRTGTHRRRIPFSAWEGIELPLLRPGEVLLLPAPRLKPLPDLEPGTSLVLQAPFEALDLRLGVEALHPTVQ</sequence>
<name>A0ABQ5Q9Y8_9BACT</name>
<keyword evidence="2" id="KW-1185">Reference proteome</keyword>
<proteinExistence type="predicted"/>
<evidence type="ECO:0000313" key="1">
    <source>
        <dbReference type="EMBL" id="GLH70859.1"/>
    </source>
</evidence>
<dbReference type="EMBL" id="BSDD01000004">
    <property type="protein sequence ID" value="GLH70859.1"/>
    <property type="molecule type" value="Genomic_DNA"/>
</dbReference>